<dbReference type="Proteomes" id="UP001295684">
    <property type="component" value="Unassembled WGS sequence"/>
</dbReference>
<dbReference type="AlphaFoldDB" id="A0AAD1XIP9"/>
<evidence type="ECO:0000313" key="2">
    <source>
        <dbReference type="Proteomes" id="UP001295684"/>
    </source>
</evidence>
<comment type="caution">
    <text evidence="1">The sequence shown here is derived from an EMBL/GenBank/DDBJ whole genome shotgun (WGS) entry which is preliminary data.</text>
</comment>
<name>A0AAD1XIP9_EUPCR</name>
<protein>
    <submittedName>
        <fullName evidence="1">Uncharacterized protein</fullName>
    </submittedName>
</protein>
<accession>A0AAD1XIP9</accession>
<reference evidence="1" key="1">
    <citation type="submission" date="2023-07" db="EMBL/GenBank/DDBJ databases">
        <authorList>
            <consortium name="AG Swart"/>
            <person name="Singh M."/>
            <person name="Singh A."/>
            <person name="Seah K."/>
            <person name="Emmerich C."/>
        </authorList>
    </citation>
    <scope>NUCLEOTIDE SEQUENCE</scope>
    <source>
        <strain evidence="1">DP1</strain>
    </source>
</reference>
<organism evidence="1 2">
    <name type="scientific">Euplotes crassus</name>
    <dbReference type="NCBI Taxonomy" id="5936"/>
    <lineage>
        <taxon>Eukaryota</taxon>
        <taxon>Sar</taxon>
        <taxon>Alveolata</taxon>
        <taxon>Ciliophora</taxon>
        <taxon>Intramacronucleata</taxon>
        <taxon>Spirotrichea</taxon>
        <taxon>Hypotrichia</taxon>
        <taxon>Euplotida</taxon>
        <taxon>Euplotidae</taxon>
        <taxon>Moneuplotes</taxon>
    </lineage>
</organism>
<evidence type="ECO:0000313" key="1">
    <source>
        <dbReference type="EMBL" id="CAI2373270.1"/>
    </source>
</evidence>
<keyword evidence="2" id="KW-1185">Reference proteome</keyword>
<gene>
    <name evidence="1" type="ORF">ECRASSUSDP1_LOCUS14611</name>
</gene>
<proteinExistence type="predicted"/>
<sequence length="248" mass="29581">MQNDSPLTIPTFYFPDLPKSSIKSDRFQLSEYILKTYSRLRKKQQEIDDATFAEQGPGRKRANPYRTTQQLQEFIWNNFYEGLEKMCLDKKMRPDAFSIKFIRFVTKIPYALIRNCSSISIYKKPEMESYIFSFLESFMSFTSLTHYHECNIVESFCEYCMIYFPIPKCQKIIQALGDEDYDANFCKKLERILLNRDSTTKKDIKKYMKESIPWKIIFSLTREVLKEPNFPRNNSSRSLRKFVEDFLG</sequence>
<dbReference type="EMBL" id="CAMPGE010014607">
    <property type="protein sequence ID" value="CAI2373270.1"/>
    <property type="molecule type" value="Genomic_DNA"/>
</dbReference>